<organism evidence="2 3">
    <name type="scientific">Bremia lactucae</name>
    <name type="common">Lettuce downy mildew</name>
    <dbReference type="NCBI Taxonomy" id="4779"/>
    <lineage>
        <taxon>Eukaryota</taxon>
        <taxon>Sar</taxon>
        <taxon>Stramenopiles</taxon>
        <taxon>Oomycota</taxon>
        <taxon>Peronosporomycetes</taxon>
        <taxon>Peronosporales</taxon>
        <taxon>Peronosporaceae</taxon>
        <taxon>Bremia</taxon>
    </lineage>
</organism>
<evidence type="ECO:0000313" key="2">
    <source>
        <dbReference type="EMBL" id="TDH71980.1"/>
    </source>
</evidence>
<dbReference type="KEGG" id="blac:94344583"/>
<dbReference type="PROSITE" id="PS50172">
    <property type="entry name" value="BRCT"/>
    <property type="match status" value="1"/>
</dbReference>
<keyword evidence="3" id="KW-1185">Reference proteome</keyword>
<dbReference type="InterPro" id="IPR001357">
    <property type="entry name" value="BRCT_dom"/>
</dbReference>
<dbReference type="AlphaFoldDB" id="A0A976NXW1"/>
<proteinExistence type="predicted"/>
<evidence type="ECO:0000313" key="3">
    <source>
        <dbReference type="Proteomes" id="UP000294530"/>
    </source>
</evidence>
<comment type="caution">
    <text evidence="2">The sequence shown here is derived from an EMBL/GenBank/DDBJ whole genome shotgun (WGS) entry which is preliminary data.</text>
</comment>
<protein>
    <recommendedName>
        <fullName evidence="1">BRCT domain-containing protein</fullName>
    </recommendedName>
</protein>
<dbReference type="Proteomes" id="UP000294530">
    <property type="component" value="Unassembled WGS sequence"/>
</dbReference>
<evidence type="ECO:0000259" key="1">
    <source>
        <dbReference type="PROSITE" id="PS50172"/>
    </source>
</evidence>
<dbReference type="EMBL" id="SHOA02000012">
    <property type="protein sequence ID" value="TDH71980.1"/>
    <property type="molecule type" value="Genomic_DNA"/>
</dbReference>
<name>A0A976NXW1_BRELC</name>
<accession>A0A976NXW1</accession>
<gene>
    <name evidence="2" type="ORF">CCR75_000806</name>
</gene>
<dbReference type="GeneID" id="94344583"/>
<feature type="domain" description="BRCT" evidence="1">
    <location>
        <begin position="1"/>
        <end position="24"/>
    </location>
</feature>
<dbReference type="RefSeq" id="XP_067821479.1">
    <property type="nucleotide sequence ID" value="XM_067958912.1"/>
</dbReference>
<sequence>MVQNSWILKCLRTKKNVTEEVWRDYVLSACLPDNTAYKTLDREVKALCVDISVQDAEKIRLSRLLADFYEIVD</sequence>
<dbReference type="OrthoDB" id="125537at2759"/>
<reference evidence="2 3" key="1">
    <citation type="journal article" date="2021" name="Genome Biol.">
        <title>AFLAP: assembly-free linkage analysis pipeline using k-mers from genome sequencing data.</title>
        <authorList>
            <person name="Fletcher K."/>
            <person name="Zhang L."/>
            <person name="Gil J."/>
            <person name="Han R."/>
            <person name="Cavanaugh K."/>
            <person name="Michelmore R."/>
        </authorList>
    </citation>
    <scope>NUCLEOTIDE SEQUENCE [LARGE SCALE GENOMIC DNA]</scope>
    <source>
        <strain evidence="2 3">SF5</strain>
    </source>
</reference>